<dbReference type="EC" id="3.2.1.14" evidence="2"/>
<keyword evidence="4" id="KW-0146">Chitin degradation</keyword>
<evidence type="ECO:0000256" key="1">
    <source>
        <dbReference type="ARBA" id="ARBA00000822"/>
    </source>
</evidence>
<comment type="catalytic activity">
    <reaction evidence="1">
        <text>Random endo-hydrolysis of N-acetyl-beta-D-glucosaminide (1-&gt;4)-beta-linkages in chitin and chitodextrins.</text>
        <dbReference type="EC" id="3.2.1.14"/>
    </reaction>
</comment>
<gene>
    <name evidence="10" type="ORF">HQ393_00750</name>
</gene>
<dbReference type="CDD" id="cd06548">
    <property type="entry name" value="GH18_chitinase"/>
    <property type="match status" value="1"/>
</dbReference>
<evidence type="ECO:0000256" key="5">
    <source>
        <dbReference type="ARBA" id="ARBA00023277"/>
    </source>
</evidence>
<dbReference type="InterPro" id="IPR050314">
    <property type="entry name" value="Glycosyl_Hydrlase_18"/>
</dbReference>
<proteinExistence type="predicted"/>
<keyword evidence="5" id="KW-0119">Carbohydrate metabolism</keyword>
<name>A0A7H9BH75_9NEIS</name>
<reference evidence="10 11" key="1">
    <citation type="submission" date="2020-07" db="EMBL/GenBank/DDBJ databases">
        <title>Complete genome sequence of Chitinibacter sp. 2T18.</title>
        <authorList>
            <person name="Bae J.-W."/>
            <person name="Choi J.-W."/>
        </authorList>
    </citation>
    <scope>NUCLEOTIDE SEQUENCE [LARGE SCALE GENOMIC DNA]</scope>
    <source>
        <strain evidence="10 11">2T18</strain>
    </source>
</reference>
<dbReference type="SUPFAM" id="SSF51445">
    <property type="entry name" value="(Trans)glycosidases"/>
    <property type="match status" value="1"/>
</dbReference>
<dbReference type="InterPro" id="IPR036573">
    <property type="entry name" value="CBM_sf_5/12"/>
</dbReference>
<dbReference type="SUPFAM" id="SSF54556">
    <property type="entry name" value="Chitinase insertion domain"/>
    <property type="match status" value="1"/>
</dbReference>
<sequence length="699" mass="73123">MEEMKYLAKTVLASSLVMIGSHAMAADCATPWSAGTTYSSAGTTVSQGGHNYTNKWWTLNEDPSKSGAYGVWTDAGVCGAGTATPAPTAVVTAAPTATPVVTVAPTTAPTAAPTAKPTATPVVTTPPAGTCAVWAEGSSYKAGDVVSYNGVSYTALSAHTAYVGAGWTPATTPTLWKVGGTCGTVTPTATPAVTVAPTATPVVTAAPTATPVVTAKPTATPVVTIAPTATPVVTVAPTATPAVTTAPTANPVVTVAPTATPVTTPSSTPAPVGSREVGSYFTQWGVYDSAFFAKAVDTSGAADKLTYINYAFGNIYKQADGTIKCDSGINKANDNNPNGDGGDAWADYQMDYKAADSVDGVGDTWESTLKGNFNQLKKLKAKHPNLKVMISLGGWTWSRYFSTAASTDANRKALVASCIDVYLKGNLKKSGGDPAGGTGVAKGIFDGIDIDWEYPGVQGIGTNVVDPVNDKHNLTLLMAEFRKQLDAYSATQGGKKFYLTAAIGAGSEKIDQTEPAEYSKSMDWVNVMTYDFHGDWDTTVNFHSHLYPDPADPQRGTIAGSYNIDQAISKLINLGFPAEKLVLGIPNYGRGFGGVNTSVNNGLYQPKTKSAALVGVQTEAGYADYKALVNLAGPRFYHPVTKQLYMYTATGDWWSYDDVQTIRLKNDYIKAKGLRGNFSWALDGDDANATLTKTMAEVK</sequence>
<dbReference type="CDD" id="cd12215">
    <property type="entry name" value="ChiC_BD"/>
    <property type="match status" value="1"/>
</dbReference>
<evidence type="ECO:0000256" key="2">
    <source>
        <dbReference type="ARBA" id="ARBA00012729"/>
    </source>
</evidence>
<dbReference type="InterPro" id="IPR001223">
    <property type="entry name" value="Glyco_hydro18_cat"/>
</dbReference>
<dbReference type="GO" id="GO:0006032">
    <property type="term" value="P:chitin catabolic process"/>
    <property type="evidence" value="ECO:0007669"/>
    <property type="project" value="UniProtKB-KW"/>
</dbReference>
<dbReference type="Pfam" id="PF02839">
    <property type="entry name" value="CBM_5_12"/>
    <property type="match status" value="1"/>
</dbReference>
<feature type="domain" description="GH18" evidence="9">
    <location>
        <begin position="275"/>
        <end position="699"/>
    </location>
</feature>
<evidence type="ECO:0000259" key="9">
    <source>
        <dbReference type="PROSITE" id="PS51910"/>
    </source>
</evidence>
<dbReference type="InterPro" id="IPR017853">
    <property type="entry name" value="GH"/>
</dbReference>
<evidence type="ECO:0000256" key="7">
    <source>
        <dbReference type="RuleBase" id="RU000489"/>
    </source>
</evidence>
<dbReference type="Gene3D" id="2.10.10.20">
    <property type="entry name" value="Carbohydrate-binding module superfamily 5/12"/>
    <property type="match status" value="2"/>
</dbReference>
<evidence type="ECO:0000256" key="3">
    <source>
        <dbReference type="ARBA" id="ARBA00022801"/>
    </source>
</evidence>
<keyword evidence="8" id="KW-0732">Signal</keyword>
<dbReference type="GO" id="GO:0005975">
    <property type="term" value="P:carbohydrate metabolic process"/>
    <property type="evidence" value="ECO:0007669"/>
    <property type="project" value="InterPro"/>
</dbReference>
<dbReference type="GO" id="GO:0005576">
    <property type="term" value="C:extracellular region"/>
    <property type="evidence" value="ECO:0007669"/>
    <property type="project" value="InterPro"/>
</dbReference>
<dbReference type="InterPro" id="IPR003610">
    <property type="entry name" value="CBM5/12"/>
</dbReference>
<keyword evidence="11" id="KW-1185">Reference proteome</keyword>
<evidence type="ECO:0000256" key="8">
    <source>
        <dbReference type="SAM" id="SignalP"/>
    </source>
</evidence>
<dbReference type="Gene3D" id="3.20.20.80">
    <property type="entry name" value="Glycosidases"/>
    <property type="match status" value="1"/>
</dbReference>
<dbReference type="GO" id="GO:0008061">
    <property type="term" value="F:chitin binding"/>
    <property type="evidence" value="ECO:0007669"/>
    <property type="project" value="InterPro"/>
</dbReference>
<evidence type="ECO:0000313" key="10">
    <source>
        <dbReference type="EMBL" id="QLG86884.1"/>
    </source>
</evidence>
<organism evidence="10 11">
    <name type="scientific">Chitinibacter bivalviorum</name>
    <dbReference type="NCBI Taxonomy" id="2739434"/>
    <lineage>
        <taxon>Bacteria</taxon>
        <taxon>Pseudomonadati</taxon>
        <taxon>Pseudomonadota</taxon>
        <taxon>Betaproteobacteria</taxon>
        <taxon>Neisseriales</taxon>
        <taxon>Chitinibacteraceae</taxon>
        <taxon>Chitinibacter</taxon>
    </lineage>
</organism>
<evidence type="ECO:0000256" key="6">
    <source>
        <dbReference type="ARBA" id="ARBA00023295"/>
    </source>
</evidence>
<dbReference type="InterPro" id="IPR029070">
    <property type="entry name" value="Chitinase_insertion_sf"/>
</dbReference>
<dbReference type="SUPFAM" id="SSF51055">
    <property type="entry name" value="Carbohydrate binding domain"/>
    <property type="match status" value="2"/>
</dbReference>
<dbReference type="PANTHER" id="PTHR11177:SF317">
    <property type="entry name" value="CHITINASE 12-RELATED"/>
    <property type="match status" value="1"/>
</dbReference>
<evidence type="ECO:0000313" key="11">
    <source>
        <dbReference type="Proteomes" id="UP000509597"/>
    </source>
</evidence>
<accession>A0A7H9BH75</accession>
<dbReference type="GO" id="GO:0008843">
    <property type="term" value="F:endochitinase activity"/>
    <property type="evidence" value="ECO:0007669"/>
    <property type="project" value="UniProtKB-EC"/>
</dbReference>
<evidence type="ECO:0000256" key="4">
    <source>
        <dbReference type="ARBA" id="ARBA00023024"/>
    </source>
</evidence>
<dbReference type="SMART" id="SM00495">
    <property type="entry name" value="ChtBD3"/>
    <property type="match status" value="2"/>
</dbReference>
<dbReference type="Gene3D" id="3.10.50.10">
    <property type="match status" value="1"/>
</dbReference>
<dbReference type="InterPro" id="IPR011583">
    <property type="entry name" value="Chitinase_II/V-like_cat"/>
</dbReference>
<dbReference type="CDD" id="cd12214">
    <property type="entry name" value="ChiA1_BD"/>
    <property type="match status" value="1"/>
</dbReference>
<dbReference type="PROSITE" id="PS01095">
    <property type="entry name" value="GH18_1"/>
    <property type="match status" value="1"/>
</dbReference>
<dbReference type="AlphaFoldDB" id="A0A7H9BH75"/>
<dbReference type="EMBL" id="CP058627">
    <property type="protein sequence ID" value="QLG86884.1"/>
    <property type="molecule type" value="Genomic_DNA"/>
</dbReference>
<keyword evidence="6 7" id="KW-0326">Glycosidase</keyword>
<dbReference type="KEGG" id="chiz:HQ393_00750"/>
<feature type="chain" id="PRO_5028826850" description="chitinase" evidence="8">
    <location>
        <begin position="26"/>
        <end position="699"/>
    </location>
</feature>
<dbReference type="InterPro" id="IPR001579">
    <property type="entry name" value="Glyco_hydro_18_chit_AS"/>
</dbReference>
<keyword evidence="4" id="KW-0624">Polysaccharide degradation</keyword>
<feature type="signal peptide" evidence="8">
    <location>
        <begin position="1"/>
        <end position="25"/>
    </location>
</feature>
<keyword evidence="3 7" id="KW-0378">Hydrolase</keyword>
<protein>
    <recommendedName>
        <fullName evidence="2">chitinase</fullName>
        <ecNumber evidence="2">3.2.1.14</ecNumber>
    </recommendedName>
</protein>
<dbReference type="Pfam" id="PF00704">
    <property type="entry name" value="Glyco_hydro_18"/>
    <property type="match status" value="1"/>
</dbReference>
<dbReference type="PANTHER" id="PTHR11177">
    <property type="entry name" value="CHITINASE"/>
    <property type="match status" value="1"/>
</dbReference>
<dbReference type="Proteomes" id="UP000509597">
    <property type="component" value="Chromosome"/>
</dbReference>
<dbReference type="PROSITE" id="PS51910">
    <property type="entry name" value="GH18_2"/>
    <property type="match status" value="1"/>
</dbReference>
<dbReference type="SMART" id="SM00636">
    <property type="entry name" value="Glyco_18"/>
    <property type="match status" value="1"/>
</dbReference>
<dbReference type="GO" id="GO:0030246">
    <property type="term" value="F:carbohydrate binding"/>
    <property type="evidence" value="ECO:0007669"/>
    <property type="project" value="InterPro"/>
</dbReference>